<evidence type="ECO:0000313" key="10">
    <source>
        <dbReference type="Proteomes" id="UP001597018"/>
    </source>
</evidence>
<feature type="transmembrane region" description="Helical" evidence="7">
    <location>
        <begin position="246"/>
        <end position="265"/>
    </location>
</feature>
<dbReference type="SUPFAM" id="SSF103473">
    <property type="entry name" value="MFS general substrate transporter"/>
    <property type="match status" value="1"/>
</dbReference>
<feature type="transmembrane region" description="Helical" evidence="7">
    <location>
        <begin position="7"/>
        <end position="31"/>
    </location>
</feature>
<comment type="subcellular location">
    <subcellularLocation>
        <location evidence="1">Cell membrane</location>
        <topology evidence="1">Multi-pass membrane protein</topology>
    </subcellularLocation>
</comment>
<evidence type="ECO:0000259" key="8">
    <source>
        <dbReference type="PROSITE" id="PS50850"/>
    </source>
</evidence>
<feature type="transmembrane region" description="Helical" evidence="7">
    <location>
        <begin position="304"/>
        <end position="320"/>
    </location>
</feature>
<feature type="transmembrane region" description="Helical" evidence="7">
    <location>
        <begin position="277"/>
        <end position="298"/>
    </location>
</feature>
<dbReference type="InterPro" id="IPR036259">
    <property type="entry name" value="MFS_trans_sf"/>
</dbReference>
<feature type="transmembrane region" description="Helical" evidence="7">
    <location>
        <begin position="37"/>
        <end position="60"/>
    </location>
</feature>
<name>A0ABW3G0G4_9PSEU</name>
<evidence type="ECO:0000256" key="2">
    <source>
        <dbReference type="ARBA" id="ARBA00022448"/>
    </source>
</evidence>
<evidence type="ECO:0000256" key="1">
    <source>
        <dbReference type="ARBA" id="ARBA00004651"/>
    </source>
</evidence>
<keyword evidence="4 7" id="KW-0812">Transmembrane</keyword>
<sequence>MGRIKRAVLFATLAVDALGSGLFVPISLLYFTRVPRIELAVVGVLLSTATAATLPLPALVGHLVDRVGAHRVVVSAQLLQAVGFFGYLAVSDEITLVLAAFLVSTGQRAFWSSIFTFVSEIAARDPRRRRDEWFAVVGMAQAGGYGTGGLVAGLLLSAPETTWRTLITISASAFTLAALVLIAGFSDVCGRAAAEPVRGGYRNLVRDRPFLGLVLVNSLFTLSHSFLGVALPIYVARGLPDAPSWLVGPLLAMNTAVLALGQARATKVVRDLPRTRSLALAGAMWSAWGLAMACAVLVPGRAVLGYLVVVTLCFTAAELVHAPTSNALASAVAPDATRGRYLAVFQYSFTISGMVAPALFATLFSTAAPLPWIAIAALAATGAVGMLRLEKHLPQQALGGRVAQPAPD</sequence>
<dbReference type="Pfam" id="PF07690">
    <property type="entry name" value="MFS_1"/>
    <property type="match status" value="1"/>
</dbReference>
<proteinExistence type="predicted"/>
<keyword evidence="6 7" id="KW-0472">Membrane</keyword>
<reference evidence="10" key="1">
    <citation type="journal article" date="2019" name="Int. J. Syst. Evol. Microbiol.">
        <title>The Global Catalogue of Microorganisms (GCM) 10K type strain sequencing project: providing services to taxonomists for standard genome sequencing and annotation.</title>
        <authorList>
            <consortium name="The Broad Institute Genomics Platform"/>
            <consortium name="The Broad Institute Genome Sequencing Center for Infectious Disease"/>
            <person name="Wu L."/>
            <person name="Ma J."/>
        </authorList>
    </citation>
    <scope>NUCLEOTIDE SEQUENCE [LARGE SCALE GENOMIC DNA]</scope>
    <source>
        <strain evidence="10">CCUG 56401</strain>
    </source>
</reference>
<dbReference type="PANTHER" id="PTHR23517:SF2">
    <property type="entry name" value="MULTIDRUG RESISTANCE PROTEIN MDTH"/>
    <property type="match status" value="1"/>
</dbReference>
<feature type="transmembrane region" description="Helical" evidence="7">
    <location>
        <begin position="167"/>
        <end position="189"/>
    </location>
</feature>
<gene>
    <name evidence="9" type="ORF">ACFQ16_28290</name>
</gene>
<dbReference type="Gene3D" id="1.20.1250.20">
    <property type="entry name" value="MFS general substrate transporter like domains"/>
    <property type="match status" value="1"/>
</dbReference>
<feature type="domain" description="Major facilitator superfamily (MFS) profile" evidence="8">
    <location>
        <begin position="1"/>
        <end position="394"/>
    </location>
</feature>
<evidence type="ECO:0000256" key="6">
    <source>
        <dbReference type="ARBA" id="ARBA00023136"/>
    </source>
</evidence>
<feature type="transmembrane region" description="Helical" evidence="7">
    <location>
        <begin position="133"/>
        <end position="155"/>
    </location>
</feature>
<evidence type="ECO:0000256" key="5">
    <source>
        <dbReference type="ARBA" id="ARBA00022989"/>
    </source>
</evidence>
<feature type="transmembrane region" description="Helical" evidence="7">
    <location>
        <begin position="210"/>
        <end position="234"/>
    </location>
</feature>
<keyword evidence="5 7" id="KW-1133">Transmembrane helix</keyword>
<feature type="transmembrane region" description="Helical" evidence="7">
    <location>
        <begin position="370"/>
        <end position="389"/>
    </location>
</feature>
<dbReference type="InterPro" id="IPR020846">
    <property type="entry name" value="MFS_dom"/>
</dbReference>
<dbReference type="PANTHER" id="PTHR23517">
    <property type="entry name" value="RESISTANCE PROTEIN MDTM, PUTATIVE-RELATED-RELATED"/>
    <property type="match status" value="1"/>
</dbReference>
<comment type="caution">
    <text evidence="9">The sequence shown here is derived from an EMBL/GenBank/DDBJ whole genome shotgun (WGS) entry which is preliminary data.</text>
</comment>
<accession>A0ABW3G0G4</accession>
<dbReference type="PROSITE" id="PS50850">
    <property type="entry name" value="MFS"/>
    <property type="match status" value="1"/>
</dbReference>
<dbReference type="RefSeq" id="WP_263253159.1">
    <property type="nucleotide sequence ID" value="NZ_BAABLT010000039.1"/>
</dbReference>
<feature type="transmembrane region" description="Helical" evidence="7">
    <location>
        <begin position="341"/>
        <end position="364"/>
    </location>
</feature>
<dbReference type="InterPro" id="IPR011701">
    <property type="entry name" value="MFS"/>
</dbReference>
<keyword evidence="2" id="KW-0813">Transport</keyword>
<protein>
    <submittedName>
        <fullName evidence="9">MFS transporter</fullName>
    </submittedName>
</protein>
<dbReference type="EMBL" id="JBHTIW010000039">
    <property type="protein sequence ID" value="MFD0923662.1"/>
    <property type="molecule type" value="Genomic_DNA"/>
</dbReference>
<dbReference type="InterPro" id="IPR050171">
    <property type="entry name" value="MFS_Transporters"/>
</dbReference>
<evidence type="ECO:0000256" key="4">
    <source>
        <dbReference type="ARBA" id="ARBA00022692"/>
    </source>
</evidence>
<evidence type="ECO:0000313" key="9">
    <source>
        <dbReference type="EMBL" id="MFD0923662.1"/>
    </source>
</evidence>
<dbReference type="Proteomes" id="UP001597018">
    <property type="component" value="Unassembled WGS sequence"/>
</dbReference>
<organism evidence="9 10">
    <name type="scientific">Saccharopolyspora rosea</name>
    <dbReference type="NCBI Taxonomy" id="524884"/>
    <lineage>
        <taxon>Bacteria</taxon>
        <taxon>Bacillati</taxon>
        <taxon>Actinomycetota</taxon>
        <taxon>Actinomycetes</taxon>
        <taxon>Pseudonocardiales</taxon>
        <taxon>Pseudonocardiaceae</taxon>
        <taxon>Saccharopolyspora</taxon>
    </lineage>
</organism>
<evidence type="ECO:0000256" key="3">
    <source>
        <dbReference type="ARBA" id="ARBA00022475"/>
    </source>
</evidence>
<keyword evidence="10" id="KW-1185">Reference proteome</keyword>
<keyword evidence="3" id="KW-1003">Cell membrane</keyword>
<evidence type="ECO:0000256" key="7">
    <source>
        <dbReference type="SAM" id="Phobius"/>
    </source>
</evidence>